<evidence type="ECO:0000313" key="2">
    <source>
        <dbReference type="EMBL" id="GAA0880333.1"/>
    </source>
</evidence>
<evidence type="ECO:0000313" key="3">
    <source>
        <dbReference type="Proteomes" id="UP001500469"/>
    </source>
</evidence>
<sequence>MKIPVFFIVFFNFLLCAYGQTNFSGNVLDAFDKKYLEGVTVSITGGDEVMTNARGYFSLKGAEGDTLKLSFPGFIDREIVLGEDHFLLLQIQDRARLLPTFQVDAQPYRYRFKDGKLYLAEDEPEYVKRLSSGVSAGAANNADLTPGFAIYGVLSSLTKRNRELRQYEERLEWIKRRQGYLEVIDSEELRTELMENYQLTREAWDQLIIRFNAFHLEHEFLDWPKARVDASLREFIRIEAYLDY</sequence>
<keyword evidence="3" id="KW-1185">Reference proteome</keyword>
<dbReference type="InterPro" id="IPR008969">
    <property type="entry name" value="CarboxyPept-like_regulatory"/>
</dbReference>
<evidence type="ECO:0008006" key="4">
    <source>
        <dbReference type="Google" id="ProtNLM"/>
    </source>
</evidence>
<name>A0ABP3YFY3_9BACT</name>
<feature type="chain" id="PRO_5046061574" description="Carboxypeptidase-like protein" evidence="1">
    <location>
        <begin position="18"/>
        <end position="244"/>
    </location>
</feature>
<reference evidence="3" key="1">
    <citation type="journal article" date="2019" name="Int. J. Syst. Evol. Microbiol.">
        <title>The Global Catalogue of Microorganisms (GCM) 10K type strain sequencing project: providing services to taxonomists for standard genome sequencing and annotation.</title>
        <authorList>
            <consortium name="The Broad Institute Genomics Platform"/>
            <consortium name="The Broad Institute Genome Sequencing Center for Infectious Disease"/>
            <person name="Wu L."/>
            <person name="Ma J."/>
        </authorList>
    </citation>
    <scope>NUCLEOTIDE SEQUENCE [LARGE SCALE GENOMIC DNA]</scope>
    <source>
        <strain evidence="3">JCM 16112</strain>
    </source>
</reference>
<gene>
    <name evidence="2" type="ORF">GCM10009119_33030</name>
</gene>
<proteinExistence type="predicted"/>
<dbReference type="SUPFAM" id="SSF49464">
    <property type="entry name" value="Carboxypeptidase regulatory domain-like"/>
    <property type="match status" value="1"/>
</dbReference>
<accession>A0ABP3YFY3</accession>
<feature type="signal peptide" evidence="1">
    <location>
        <begin position="1"/>
        <end position="17"/>
    </location>
</feature>
<keyword evidence="1" id="KW-0732">Signal</keyword>
<organism evidence="2 3">
    <name type="scientific">Algoriphagus jejuensis</name>
    <dbReference type="NCBI Taxonomy" id="419934"/>
    <lineage>
        <taxon>Bacteria</taxon>
        <taxon>Pseudomonadati</taxon>
        <taxon>Bacteroidota</taxon>
        <taxon>Cytophagia</taxon>
        <taxon>Cytophagales</taxon>
        <taxon>Cyclobacteriaceae</taxon>
        <taxon>Algoriphagus</taxon>
    </lineage>
</organism>
<dbReference type="EMBL" id="BAAAFI010000043">
    <property type="protein sequence ID" value="GAA0880333.1"/>
    <property type="molecule type" value="Genomic_DNA"/>
</dbReference>
<protein>
    <recommendedName>
        <fullName evidence="4">Carboxypeptidase-like protein</fullName>
    </recommendedName>
</protein>
<evidence type="ECO:0000256" key="1">
    <source>
        <dbReference type="SAM" id="SignalP"/>
    </source>
</evidence>
<dbReference type="Proteomes" id="UP001500469">
    <property type="component" value="Unassembled WGS sequence"/>
</dbReference>
<comment type="caution">
    <text evidence="2">The sequence shown here is derived from an EMBL/GenBank/DDBJ whole genome shotgun (WGS) entry which is preliminary data.</text>
</comment>
<dbReference type="Gene3D" id="2.60.40.1120">
    <property type="entry name" value="Carboxypeptidase-like, regulatory domain"/>
    <property type="match status" value="1"/>
</dbReference>
<dbReference type="RefSeq" id="WP_343853627.1">
    <property type="nucleotide sequence ID" value="NZ_BAAAFI010000043.1"/>
</dbReference>